<reference evidence="4" key="2">
    <citation type="submission" date="2022-08" db="EMBL/GenBank/DDBJ databases">
        <title>Complete genome sequence of 14 non-tuberculosis mycobacteria type-strains.</title>
        <authorList>
            <person name="Igarashi Y."/>
            <person name="Osugi A."/>
            <person name="Mitarai S."/>
        </authorList>
    </citation>
    <scope>NUCLEOTIDE SEQUENCE</scope>
    <source>
        <strain evidence="4">ATCC 51985</strain>
        <plasmid evidence="4">unnamed1</plasmid>
    </source>
</reference>
<evidence type="ECO:0000313" key="5">
    <source>
        <dbReference type="Proteomes" id="UP000199251"/>
    </source>
</evidence>
<evidence type="ECO:0000256" key="1">
    <source>
        <dbReference type="SAM" id="MobiDB-lite"/>
    </source>
</evidence>
<dbReference type="Pfam" id="PF24092">
    <property type="entry name" value="DUF7373_C"/>
    <property type="match status" value="1"/>
</dbReference>
<dbReference type="InterPro" id="IPR056463">
    <property type="entry name" value="DUF7373_C"/>
</dbReference>
<feature type="region of interest" description="Disordered" evidence="1">
    <location>
        <begin position="1"/>
        <end position="23"/>
    </location>
</feature>
<evidence type="ECO:0000313" key="4">
    <source>
        <dbReference type="EMBL" id="ULP45465.1"/>
    </source>
</evidence>
<sequence>MIDTFTPTDPRQFPTLPQDPTGLIAKTLPLPADQATPTSGAYPPVGTLHLDEDPVHTGPALTAAGVDDVSINLDTLYQAKDPTAAQALASTLADAAAATPGAQDAASAPGMPQSHCTRVAGSNGLVPRYWCLASAGRYTIKTIARQLDKAQQQLSAQYRLVGD</sequence>
<evidence type="ECO:0000313" key="3">
    <source>
        <dbReference type="EMBL" id="CQD24511.1"/>
    </source>
</evidence>
<gene>
    <name evidence="3" type="ORF">BN1232_06236</name>
    <name evidence="4" type="ORF">MJO58_28300</name>
</gene>
<reference evidence="3 5" key="1">
    <citation type="submission" date="2015-03" db="EMBL/GenBank/DDBJ databases">
        <authorList>
            <person name="Urmite Genomes"/>
        </authorList>
    </citation>
    <scope>NUCLEOTIDE SEQUENCE [LARGE SCALE GENOMIC DNA]</scope>
    <source>
        <strain evidence="3 5">CSUR P1491</strain>
    </source>
</reference>
<dbReference type="AlphaFoldDB" id="A0A0E4H2Y1"/>
<organism evidence="3 5">
    <name type="scientific">Mycobacterium lentiflavum</name>
    <dbReference type="NCBI Taxonomy" id="141349"/>
    <lineage>
        <taxon>Bacteria</taxon>
        <taxon>Bacillati</taxon>
        <taxon>Actinomycetota</taxon>
        <taxon>Actinomycetes</taxon>
        <taxon>Mycobacteriales</taxon>
        <taxon>Mycobacteriaceae</taxon>
        <taxon>Mycobacterium</taxon>
        <taxon>Mycobacterium simiae complex</taxon>
    </lineage>
</organism>
<proteinExistence type="predicted"/>
<feature type="domain" description="DUF7373" evidence="2">
    <location>
        <begin position="25"/>
        <end position="161"/>
    </location>
</feature>
<evidence type="ECO:0000313" key="6">
    <source>
        <dbReference type="Proteomes" id="UP001055171"/>
    </source>
</evidence>
<dbReference type="Proteomes" id="UP001055171">
    <property type="component" value="Plasmid unnamed1"/>
</dbReference>
<evidence type="ECO:0000259" key="2">
    <source>
        <dbReference type="Pfam" id="PF24092"/>
    </source>
</evidence>
<dbReference type="OrthoDB" id="4569937at2"/>
<keyword evidence="6" id="KW-1185">Reference proteome</keyword>
<dbReference type="STRING" id="141349.BN1232_06236"/>
<keyword evidence="4" id="KW-0614">Plasmid</keyword>
<accession>A0A0E4H2Y1</accession>
<dbReference type="RefSeq" id="WP_061559449.1">
    <property type="nucleotide sequence ID" value="NZ_CP092424.2"/>
</dbReference>
<dbReference type="EMBL" id="CP092424">
    <property type="protein sequence ID" value="ULP45465.1"/>
    <property type="molecule type" value="Genomic_DNA"/>
</dbReference>
<protein>
    <recommendedName>
        <fullName evidence="2">DUF7373 domain-containing protein</fullName>
    </recommendedName>
</protein>
<dbReference type="EMBL" id="CTEE01000003">
    <property type="protein sequence ID" value="CQD24511.1"/>
    <property type="molecule type" value="Genomic_DNA"/>
</dbReference>
<geneLocation type="plasmid" evidence="4 6">
    <name>unnamed1</name>
</geneLocation>
<name>A0A0E4H2Y1_MYCLN</name>
<dbReference type="Proteomes" id="UP000199251">
    <property type="component" value="Unassembled WGS sequence"/>
</dbReference>